<dbReference type="Proteomes" id="UP000480178">
    <property type="component" value="Chromosome"/>
</dbReference>
<dbReference type="InterPro" id="IPR009057">
    <property type="entry name" value="Homeodomain-like_sf"/>
</dbReference>
<dbReference type="InterPro" id="IPR050109">
    <property type="entry name" value="HTH-type_TetR-like_transc_reg"/>
</dbReference>
<evidence type="ECO:0000313" key="5">
    <source>
        <dbReference type="Proteomes" id="UP000480178"/>
    </source>
</evidence>
<dbReference type="InterPro" id="IPR036271">
    <property type="entry name" value="Tet_transcr_reg_TetR-rel_C_sf"/>
</dbReference>
<dbReference type="PROSITE" id="PS50977">
    <property type="entry name" value="HTH_TETR_2"/>
    <property type="match status" value="1"/>
</dbReference>
<dbReference type="SUPFAM" id="SSF46689">
    <property type="entry name" value="Homeodomain-like"/>
    <property type="match status" value="1"/>
</dbReference>
<dbReference type="Gene3D" id="1.10.357.10">
    <property type="entry name" value="Tetracycline Repressor, domain 2"/>
    <property type="match status" value="1"/>
</dbReference>
<evidence type="ECO:0000259" key="3">
    <source>
        <dbReference type="PROSITE" id="PS50977"/>
    </source>
</evidence>
<organism evidence="4 5">
    <name type="scientific">Rhodocytophaga rosea</name>
    <dbReference type="NCBI Taxonomy" id="2704465"/>
    <lineage>
        <taxon>Bacteria</taxon>
        <taxon>Pseudomonadati</taxon>
        <taxon>Bacteroidota</taxon>
        <taxon>Cytophagia</taxon>
        <taxon>Cytophagales</taxon>
        <taxon>Rhodocytophagaceae</taxon>
        <taxon>Rhodocytophaga</taxon>
    </lineage>
</organism>
<feature type="domain" description="HTH tetR-type" evidence="3">
    <location>
        <begin position="6"/>
        <end position="66"/>
    </location>
</feature>
<dbReference type="AlphaFoldDB" id="A0A6C0GSH9"/>
<dbReference type="PANTHER" id="PTHR30328">
    <property type="entry name" value="TRANSCRIPTIONAL REPRESSOR"/>
    <property type="match status" value="1"/>
</dbReference>
<keyword evidence="5" id="KW-1185">Reference proteome</keyword>
<protein>
    <submittedName>
        <fullName evidence="4">TetR/AcrR family transcriptional regulator</fullName>
    </submittedName>
</protein>
<evidence type="ECO:0000256" key="2">
    <source>
        <dbReference type="PROSITE-ProRule" id="PRU00335"/>
    </source>
</evidence>
<dbReference type="EMBL" id="CP048222">
    <property type="protein sequence ID" value="QHT71059.1"/>
    <property type="molecule type" value="Genomic_DNA"/>
</dbReference>
<name>A0A6C0GSH9_9BACT</name>
<proteinExistence type="predicted"/>
<feature type="DNA-binding region" description="H-T-H motif" evidence="2">
    <location>
        <begin position="29"/>
        <end position="48"/>
    </location>
</feature>
<dbReference type="PRINTS" id="PR00455">
    <property type="entry name" value="HTHTETR"/>
</dbReference>
<evidence type="ECO:0000256" key="1">
    <source>
        <dbReference type="ARBA" id="ARBA00023125"/>
    </source>
</evidence>
<dbReference type="InterPro" id="IPR001647">
    <property type="entry name" value="HTH_TetR"/>
</dbReference>
<dbReference type="GO" id="GO:0003677">
    <property type="term" value="F:DNA binding"/>
    <property type="evidence" value="ECO:0007669"/>
    <property type="project" value="UniProtKB-UniRule"/>
</dbReference>
<dbReference type="KEGG" id="rhoz:GXP67_32615"/>
<dbReference type="Pfam" id="PF00440">
    <property type="entry name" value="TetR_N"/>
    <property type="match status" value="1"/>
</dbReference>
<evidence type="ECO:0000313" key="4">
    <source>
        <dbReference type="EMBL" id="QHT71059.1"/>
    </source>
</evidence>
<accession>A0A6C0GSH9</accession>
<reference evidence="4 5" key="1">
    <citation type="submission" date="2020-01" db="EMBL/GenBank/DDBJ databases">
        <authorList>
            <person name="Kim M.K."/>
        </authorList>
    </citation>
    <scope>NUCLEOTIDE SEQUENCE [LARGE SCALE GENOMIC DNA]</scope>
    <source>
        <strain evidence="4 5">172606-1</strain>
    </source>
</reference>
<dbReference type="SUPFAM" id="SSF48498">
    <property type="entry name" value="Tetracyclin repressor-like, C-terminal domain"/>
    <property type="match status" value="1"/>
</dbReference>
<dbReference type="PANTHER" id="PTHR30328:SF54">
    <property type="entry name" value="HTH-TYPE TRANSCRIPTIONAL REPRESSOR SCO4008"/>
    <property type="match status" value="1"/>
</dbReference>
<sequence>MMKEELDTQNRIKEAARRVFLRQGFDGAKIRQIAEEAGVNVALVNYYFRSKEQLFKSVYKETFGVLFGKIVMLLNEETPLEVKIWKIVDKYTDLIMENPLMPMFVLSENREDGNTLFKDLNVREVIRNSYFTKQLQEEIQKGNIREVAPLHIIFSILGNVVFPFLARPAISYMGDLNEEGFRKFMEERKKIIPEMIMAYLKVK</sequence>
<keyword evidence="1 2" id="KW-0238">DNA-binding</keyword>
<dbReference type="RefSeq" id="WP_162447002.1">
    <property type="nucleotide sequence ID" value="NZ_CP048222.1"/>
</dbReference>
<gene>
    <name evidence="4" type="ORF">GXP67_32615</name>
</gene>